<evidence type="ECO:0000313" key="1">
    <source>
        <dbReference type="EMBL" id="KOO43086.1"/>
    </source>
</evidence>
<dbReference type="EMBL" id="LILC01000022">
    <property type="protein sequence ID" value="KOO43086.1"/>
    <property type="molecule type" value="Genomic_DNA"/>
</dbReference>
<dbReference type="RefSeq" id="WP_053402482.1">
    <property type="nucleotide sequence ID" value="NZ_LILC01000022.1"/>
</dbReference>
<accession>A0A0M0KW93</accession>
<protein>
    <submittedName>
        <fullName evidence="1">Uncharacterized protein</fullName>
    </submittedName>
</protein>
<dbReference type="OrthoDB" id="2991046at2"/>
<dbReference type="PATRIC" id="fig|284581.3.peg.2689"/>
<reference evidence="2" key="1">
    <citation type="submission" date="2015-08" db="EMBL/GenBank/DDBJ databases">
        <title>Fjat-14210 dsm16467.</title>
        <authorList>
            <person name="Liu B."/>
            <person name="Wang J."/>
            <person name="Zhu Y."/>
            <person name="Liu G."/>
            <person name="Chen Q."/>
            <person name="Chen Z."/>
            <person name="Lan J."/>
            <person name="Che J."/>
            <person name="Ge C."/>
            <person name="Shi H."/>
            <person name="Pan Z."/>
            <person name="Liu X."/>
        </authorList>
    </citation>
    <scope>NUCLEOTIDE SEQUENCE [LARGE SCALE GENOMIC DNA]</scope>
    <source>
        <strain evidence="2">DSM 16467</strain>
    </source>
</reference>
<name>A0A0M0KW93_9BACI</name>
<keyword evidence="2" id="KW-1185">Reference proteome</keyword>
<comment type="caution">
    <text evidence="1">The sequence shown here is derived from an EMBL/GenBank/DDBJ whole genome shotgun (WGS) entry which is preliminary data.</text>
</comment>
<sequence length="64" mass="7511">MNLSFWEKVQTSWQSVQSNLVESAIDLTAFRDVLQKDIRAMKDESNMEDIQIELSNDDDFWGEL</sequence>
<proteinExistence type="predicted"/>
<evidence type="ECO:0000313" key="2">
    <source>
        <dbReference type="Proteomes" id="UP000037558"/>
    </source>
</evidence>
<dbReference type="STRING" id="284581.AMD01_16185"/>
<gene>
    <name evidence="1" type="ORF">AMD01_16185</name>
</gene>
<dbReference type="Proteomes" id="UP000037558">
    <property type="component" value="Unassembled WGS sequence"/>
</dbReference>
<dbReference type="AlphaFoldDB" id="A0A0M0KW93"/>
<organism evidence="1 2">
    <name type="scientific">Priestia koreensis</name>
    <dbReference type="NCBI Taxonomy" id="284581"/>
    <lineage>
        <taxon>Bacteria</taxon>
        <taxon>Bacillati</taxon>
        <taxon>Bacillota</taxon>
        <taxon>Bacilli</taxon>
        <taxon>Bacillales</taxon>
        <taxon>Bacillaceae</taxon>
        <taxon>Priestia</taxon>
    </lineage>
</organism>